<keyword evidence="2" id="KW-0227">DNA damage</keyword>
<feature type="domain" description="UmuC" evidence="5">
    <location>
        <begin position="14"/>
        <end position="150"/>
    </location>
</feature>
<dbReference type="CDD" id="cd03468">
    <property type="entry name" value="PolY_like"/>
    <property type="match status" value="1"/>
</dbReference>
<dbReference type="InterPro" id="IPR043502">
    <property type="entry name" value="DNA/RNA_pol_sf"/>
</dbReference>
<dbReference type="Gene3D" id="3.30.70.270">
    <property type="match status" value="1"/>
</dbReference>
<evidence type="ECO:0000256" key="2">
    <source>
        <dbReference type="ARBA" id="ARBA00022763"/>
    </source>
</evidence>
<accession>A0A7Y9LUW4</accession>
<evidence type="ECO:0000313" key="7">
    <source>
        <dbReference type="Proteomes" id="UP000521748"/>
    </source>
</evidence>
<dbReference type="PANTHER" id="PTHR35369">
    <property type="entry name" value="BLR3025 PROTEIN-RELATED"/>
    <property type="match status" value="1"/>
</dbReference>
<reference evidence="6 7" key="1">
    <citation type="submission" date="2020-07" db="EMBL/GenBank/DDBJ databases">
        <title>Sequencing the genomes of 1000 actinobacteria strains.</title>
        <authorList>
            <person name="Klenk H.-P."/>
        </authorList>
    </citation>
    <scope>NUCLEOTIDE SEQUENCE [LARGE SCALE GENOMIC DNA]</scope>
    <source>
        <strain evidence="6 7">DSM 102047</strain>
    </source>
</reference>
<evidence type="ECO:0000256" key="3">
    <source>
        <dbReference type="ARBA" id="ARBA00025589"/>
    </source>
</evidence>
<comment type="caution">
    <text evidence="6">The sequence shown here is derived from an EMBL/GenBank/DDBJ whole genome shotgun (WGS) entry which is preliminary data.</text>
</comment>
<proteinExistence type="inferred from homology"/>
<gene>
    <name evidence="6" type="ORF">FHU41_002264</name>
</gene>
<dbReference type="Proteomes" id="UP000521748">
    <property type="component" value="Unassembled WGS sequence"/>
</dbReference>
<dbReference type="GO" id="GO:0006281">
    <property type="term" value="P:DNA repair"/>
    <property type="evidence" value="ECO:0007669"/>
    <property type="project" value="InterPro"/>
</dbReference>
<comment type="function">
    <text evidence="3">Poorly processive, error-prone DNA polymerase involved in untargeted mutagenesis. Copies undamaged DNA at stalled replication forks, which arise in vivo from mismatched or misaligned primer ends. These misaligned primers can be extended by PolIV. Exhibits no 3'-5' exonuclease (proofreading) activity. May be involved in translesional synthesis, in conjunction with the beta clamp from PolIII.</text>
</comment>
<dbReference type="SUPFAM" id="SSF56672">
    <property type="entry name" value="DNA/RNA polymerases"/>
    <property type="match status" value="1"/>
</dbReference>
<evidence type="ECO:0000259" key="5">
    <source>
        <dbReference type="Pfam" id="PF00817"/>
    </source>
</evidence>
<evidence type="ECO:0000256" key="1">
    <source>
        <dbReference type="ARBA" id="ARBA00010945"/>
    </source>
</evidence>
<dbReference type="InterPro" id="IPR001126">
    <property type="entry name" value="UmuC"/>
</dbReference>
<dbReference type="PANTHER" id="PTHR35369:SF2">
    <property type="entry name" value="BLR3025 PROTEIN"/>
    <property type="match status" value="1"/>
</dbReference>
<dbReference type="EMBL" id="JACBYQ010000002">
    <property type="protein sequence ID" value="NYE96014.1"/>
    <property type="molecule type" value="Genomic_DNA"/>
</dbReference>
<name>A0A7Y9LUW4_9MICC</name>
<dbReference type="InterPro" id="IPR043128">
    <property type="entry name" value="Rev_trsase/Diguanyl_cyclase"/>
</dbReference>
<evidence type="ECO:0000313" key="6">
    <source>
        <dbReference type="EMBL" id="NYE96014.1"/>
    </source>
</evidence>
<keyword evidence="7" id="KW-1185">Reference proteome</keyword>
<evidence type="ECO:0000256" key="4">
    <source>
        <dbReference type="SAM" id="MobiDB-lite"/>
    </source>
</evidence>
<comment type="similarity">
    <text evidence="1">Belongs to the DNA polymerase type-Y family.</text>
</comment>
<protein>
    <submittedName>
        <fullName evidence="6">Protein ImuB</fullName>
    </submittedName>
</protein>
<sequence>MSHRAMVLWCPDWPVSAAIQESQELDARRPIALIQKGEVFACSSSARLEGVRRGLRLREAQARCTQLQLVNYDPNHDLRAFQPVLAAIEQIMPGAQLLRPGTCAIRAKGPARYFGSEHQAAEVLRDSVLGLGVQQALVGIADGIFAAEQAARKSNDIRIVQPEASADFLSRLPLSVLQQPDLVSLLQRLGLETLGDFAALTANKVRSRFGEDGARAHLLARGLDSRTVVPQAPPPELDVVVDFEPALSRVDQLAFAIKTSAERFIDGISEEGLVCTAVRIRLESDSGEHLERVWKHPRFFDAEDVLDRVRWQLQGRAGTGPELDAELSSGITKVLLSPESTADGGSHAQGLWGNGPQERVHHGLSRIQSMVGHGAVLTAVLAGGRMLAQRSVLIPWGDSPPRELRELERERARPWPGSLPGPAPATLFDDPPTVQVLDTEGRTIEVDERLELSGRPAFFTPPIQASRAEAQRLINAWAGPWPVDERWWESSSQSLHRFQLVDSTDAAWLLFCRNGQWLAEASYD</sequence>
<dbReference type="AlphaFoldDB" id="A0A7Y9LUW4"/>
<dbReference type="Pfam" id="PF00817">
    <property type="entry name" value="IMS"/>
    <property type="match status" value="1"/>
</dbReference>
<dbReference type="RefSeq" id="WP_179389725.1">
    <property type="nucleotide sequence ID" value="NZ_JACBYQ010000002.1"/>
</dbReference>
<organism evidence="6 7">
    <name type="scientific">Psychromicrobium silvestre</name>
    <dbReference type="NCBI Taxonomy" id="1645614"/>
    <lineage>
        <taxon>Bacteria</taxon>
        <taxon>Bacillati</taxon>
        <taxon>Actinomycetota</taxon>
        <taxon>Actinomycetes</taxon>
        <taxon>Micrococcales</taxon>
        <taxon>Micrococcaceae</taxon>
        <taxon>Psychromicrobium</taxon>
    </lineage>
</organism>
<dbReference type="Gene3D" id="3.40.1170.60">
    <property type="match status" value="1"/>
</dbReference>
<feature type="region of interest" description="Disordered" evidence="4">
    <location>
        <begin position="411"/>
        <end position="430"/>
    </location>
</feature>
<dbReference type="InterPro" id="IPR050356">
    <property type="entry name" value="SulA_CellDiv_inhibitor"/>
</dbReference>